<feature type="region of interest" description="Disordered" evidence="1">
    <location>
        <begin position="522"/>
        <end position="598"/>
    </location>
</feature>
<feature type="region of interest" description="Disordered" evidence="1">
    <location>
        <begin position="612"/>
        <end position="665"/>
    </location>
</feature>
<dbReference type="Proteomes" id="UP000652761">
    <property type="component" value="Unassembled WGS sequence"/>
</dbReference>
<reference evidence="5" key="1">
    <citation type="submission" date="2017-07" db="EMBL/GenBank/DDBJ databases">
        <title>Taro Niue Genome Assembly and Annotation.</title>
        <authorList>
            <person name="Atibalentja N."/>
            <person name="Keating K."/>
            <person name="Fields C.J."/>
        </authorList>
    </citation>
    <scope>NUCLEOTIDE SEQUENCE</scope>
    <source>
        <strain evidence="5">Niue_2</strain>
        <tissue evidence="5">Leaf</tissue>
    </source>
</reference>
<evidence type="ECO:0000259" key="3">
    <source>
        <dbReference type="Pfam" id="PF14309"/>
    </source>
</evidence>
<dbReference type="Pfam" id="PF12552">
    <property type="entry name" value="DUF3741"/>
    <property type="match status" value="1"/>
</dbReference>
<dbReference type="EMBL" id="NMUH01009942">
    <property type="protein sequence ID" value="MQM20566.1"/>
    <property type="molecule type" value="Genomic_DNA"/>
</dbReference>
<feature type="region of interest" description="Disordered" evidence="1">
    <location>
        <begin position="691"/>
        <end position="723"/>
    </location>
</feature>
<feature type="non-terminal residue" evidence="5">
    <location>
        <position position="1"/>
    </location>
</feature>
<feature type="domain" description="DUF4378" evidence="3">
    <location>
        <begin position="821"/>
        <end position="989"/>
    </location>
</feature>
<feature type="compositionally biased region" description="Low complexity" evidence="1">
    <location>
        <begin position="525"/>
        <end position="536"/>
    </location>
</feature>
<dbReference type="PANTHER" id="PTHR46634">
    <property type="entry name" value="M REDUCTASE II SUBUNIT GAMMA, PUTATIVE (DUF3741)-RELATED"/>
    <property type="match status" value="1"/>
</dbReference>
<feature type="compositionally biased region" description="Low complexity" evidence="1">
    <location>
        <begin position="634"/>
        <end position="648"/>
    </location>
</feature>
<sequence length="1001" mass="110677">FGCDSFGKVSYPVHGRMFFSVTLVSVEMNEPQNRKVQELQKPIPGCMGRMINIFDLSVGMAGTKMLTDRAHPDGYMLKASDPIPIQMEDKSVTYELKRSSPNKRSGGTPMKMLIAQEMSKETETKRKPPSVVAKLMGFDGLPVQQSVPTPQGIILDPYKHSAHQHDGHLSQLSGRTLCYGQEENRYFDMITRHDIRPSQLHFSDRREYKDVYEVWPQQSRMNHFRDQPLPKGRHNENLNDKRMALVRQKFMEAKRLATDQQLLQSKEFQEALEVLSSNRDLFLKFLEEPNSLFSKHLQELYTVTTAPQTKRITVLKPSRSDSGYGDDMKKHYSTVKDDQFDKNKLSRSPAFIHPKAENLSQPTRIVVLKPSPRKPQDLRAAIDSSTFCTGLLDDRDIFEELGSDGGSESREVAKEITRQMRESLSGNRRDDTLLSSVLSNGYIGDESSFNRSDNEFMEDDGGNFSDSDIATPTSRHSWDNIHRFGSPCSLSSLSRASYSPESSVIREAKKRLSERWAMVASNGTVQQQRQVRRSSSTLGEMLAIPETKKEDDNEGESSRPCGGQQDAGSPAPCSSVKGSEDGSGGAGSPRHLLRSKSLPATSLAYEGIRRNVEPSTSEVEKSIASKDPIKPKSGKSSLKGKVSSLFFSKNKKPNREKSEPSPLVDTLEGVQAANLKSMDKTCGNISQCFSTNMQGDSQRSEELICESSSLETSENGVKHGSSSVKAASSLAKVRASVNASDNQEQPSPISVLEASFEDDGNSSSLRSSSESANLECRQLISRSPPIGSVARSLSWEDAHSDTSTRKLSRIFSKADEEEECYSFVKSLLSSSGLANGKSSTALSGWHSLESPLDPLLLDKFLERKEEDAKCRKRRSNQHLLFDSVNAALLDINRTVILDASQVKVFRSRVPCSGSPAGASITEEVWGRVKTWLHSQDQSAASEGENSGLVVDEALRNEVTGSGWAEMISLEVNEIVKEVEGKLLEELVGEALANLLPGSLTK</sequence>
<dbReference type="InterPro" id="IPR032795">
    <property type="entry name" value="DUF3741-assoc"/>
</dbReference>
<evidence type="ECO:0000256" key="1">
    <source>
        <dbReference type="SAM" id="MobiDB-lite"/>
    </source>
</evidence>
<protein>
    <recommendedName>
        <fullName evidence="7">DUF4378 domain-containing protein</fullName>
    </recommendedName>
</protein>
<feature type="domain" description="DUF3741" evidence="4">
    <location>
        <begin position="123"/>
        <end position="145"/>
    </location>
</feature>
<keyword evidence="6" id="KW-1185">Reference proteome</keyword>
<comment type="caution">
    <text evidence="5">The sequence shown here is derived from an EMBL/GenBank/DDBJ whole genome shotgun (WGS) entry which is preliminary data.</text>
</comment>
<dbReference type="PANTHER" id="PTHR46634:SF3">
    <property type="entry name" value="M REDUCTASE II SUBUNIT GAMMA, PUTATIVE (DUF3741)-RELATED"/>
    <property type="match status" value="1"/>
</dbReference>
<dbReference type="Pfam" id="PF14309">
    <property type="entry name" value="DUF4378"/>
    <property type="match status" value="1"/>
</dbReference>
<dbReference type="InterPro" id="IPR025486">
    <property type="entry name" value="DUF4378"/>
</dbReference>
<dbReference type="OrthoDB" id="1932693at2759"/>
<feature type="compositionally biased region" description="Low complexity" evidence="1">
    <location>
        <begin position="705"/>
        <end position="723"/>
    </location>
</feature>
<evidence type="ECO:0000313" key="5">
    <source>
        <dbReference type="EMBL" id="MQM20566.1"/>
    </source>
</evidence>
<feature type="domain" description="DUF3741" evidence="2">
    <location>
        <begin position="247"/>
        <end position="291"/>
    </location>
</feature>
<dbReference type="AlphaFoldDB" id="A0A843XMM2"/>
<evidence type="ECO:0000259" key="4">
    <source>
        <dbReference type="Pfam" id="PF14383"/>
    </source>
</evidence>
<name>A0A843XMM2_COLES</name>
<evidence type="ECO:0000313" key="6">
    <source>
        <dbReference type="Proteomes" id="UP000652761"/>
    </source>
</evidence>
<feature type="compositionally biased region" description="Basic and acidic residues" evidence="1">
    <location>
        <begin position="612"/>
        <end position="630"/>
    </location>
</feature>
<accession>A0A843XMM2</accession>
<dbReference type="Pfam" id="PF14383">
    <property type="entry name" value="VARLMGL"/>
    <property type="match status" value="1"/>
</dbReference>
<evidence type="ECO:0008006" key="7">
    <source>
        <dbReference type="Google" id="ProtNLM"/>
    </source>
</evidence>
<dbReference type="InterPro" id="IPR022212">
    <property type="entry name" value="DUF3741"/>
</dbReference>
<proteinExistence type="predicted"/>
<organism evidence="5 6">
    <name type="scientific">Colocasia esculenta</name>
    <name type="common">Wild taro</name>
    <name type="synonym">Arum esculentum</name>
    <dbReference type="NCBI Taxonomy" id="4460"/>
    <lineage>
        <taxon>Eukaryota</taxon>
        <taxon>Viridiplantae</taxon>
        <taxon>Streptophyta</taxon>
        <taxon>Embryophyta</taxon>
        <taxon>Tracheophyta</taxon>
        <taxon>Spermatophyta</taxon>
        <taxon>Magnoliopsida</taxon>
        <taxon>Liliopsida</taxon>
        <taxon>Araceae</taxon>
        <taxon>Aroideae</taxon>
        <taxon>Colocasieae</taxon>
        <taxon>Colocasia</taxon>
    </lineage>
</organism>
<gene>
    <name evidence="5" type="ORF">Taro_053589</name>
</gene>
<evidence type="ECO:0000259" key="2">
    <source>
        <dbReference type="Pfam" id="PF12552"/>
    </source>
</evidence>